<sequence length="429" mass="50973">MYYTDNNMEQEREKLFNEVWEEPLTTVAKRYGVSDNGLRKRCIKLQIPLPPNGYWAKLKAGKTVPEKPSLLPLVNDRILGKYRNLEQLLNIETLDKINESFNDNKDIDMSQFLKPDVREKLDNWIKSICVKKSNYNKNNPLIIEYQNEMKYRKARDDEHQFRDIFRYSYSISIISSRNKIEYRENKPVLDICVSQHHIERALAIVAVLIELVEELGGRVYVQQENKDNTIIKLYDHSFSFKLREIMQKRRSLLSTDQNNYSAFRPLYEKIPSGIFEIEISDIDNYWNKSTTMNSCKFEDTNNHLLENQFSSILNFLMKEAIRLEIQKIEIEKLNEEKMIEERNIREMEKRRINRKKVFDNIETQMEKWNKSKELLLFADELEGVILDFSDDLSRKLISDYASLVRKKAESINPIEDIINEVKGILDENE</sequence>
<evidence type="ECO:0000313" key="2">
    <source>
        <dbReference type="EMBL" id="MBU5439812.1"/>
    </source>
</evidence>
<proteinExistence type="predicted"/>
<dbReference type="Proteomes" id="UP000749471">
    <property type="component" value="Unassembled WGS sequence"/>
</dbReference>
<reference evidence="2 3" key="1">
    <citation type="submission" date="2021-06" db="EMBL/GenBank/DDBJ databases">
        <authorList>
            <person name="Sun Q."/>
            <person name="Li D."/>
        </authorList>
    </citation>
    <scope>NUCLEOTIDE SEQUENCE [LARGE SCALE GENOMIC DNA]</scope>
    <source>
        <strain evidence="2 3">MSJ-40</strain>
    </source>
</reference>
<protein>
    <submittedName>
        <fullName evidence="2">Uncharacterized protein</fullName>
    </submittedName>
</protein>
<organism evidence="2 3">
    <name type="scientific">Tissierella simiarum</name>
    <dbReference type="NCBI Taxonomy" id="2841534"/>
    <lineage>
        <taxon>Bacteria</taxon>
        <taxon>Bacillati</taxon>
        <taxon>Bacillota</taxon>
        <taxon>Tissierellia</taxon>
        <taxon>Tissierellales</taxon>
        <taxon>Tissierellaceae</taxon>
        <taxon>Tissierella</taxon>
    </lineage>
</organism>
<accession>A0ABS6EAJ7</accession>
<gene>
    <name evidence="2" type="ORF">KQI42_17485</name>
</gene>
<evidence type="ECO:0000313" key="3">
    <source>
        <dbReference type="Proteomes" id="UP000749471"/>
    </source>
</evidence>
<dbReference type="RefSeq" id="WP_216521654.1">
    <property type="nucleotide sequence ID" value="NZ_JAHLPM010000019.1"/>
</dbReference>
<feature type="coiled-coil region" evidence="1">
    <location>
        <begin position="316"/>
        <end position="350"/>
    </location>
</feature>
<name>A0ABS6EAJ7_9FIRM</name>
<dbReference type="EMBL" id="JAHLPM010000019">
    <property type="protein sequence ID" value="MBU5439812.1"/>
    <property type="molecule type" value="Genomic_DNA"/>
</dbReference>
<evidence type="ECO:0000256" key="1">
    <source>
        <dbReference type="SAM" id="Coils"/>
    </source>
</evidence>
<keyword evidence="1" id="KW-0175">Coiled coil</keyword>
<keyword evidence="3" id="KW-1185">Reference proteome</keyword>
<comment type="caution">
    <text evidence="2">The sequence shown here is derived from an EMBL/GenBank/DDBJ whole genome shotgun (WGS) entry which is preliminary data.</text>
</comment>